<name>A0A6M3J5A7_9ZZZZ</name>
<protein>
    <submittedName>
        <fullName evidence="1">Uncharacterized protein</fullName>
    </submittedName>
</protein>
<dbReference type="AlphaFoldDB" id="A0A6M3J5A7"/>
<dbReference type="EMBL" id="MT141518">
    <property type="protein sequence ID" value="QJA64341.1"/>
    <property type="molecule type" value="Genomic_DNA"/>
</dbReference>
<evidence type="ECO:0000313" key="1">
    <source>
        <dbReference type="EMBL" id="QJA64341.1"/>
    </source>
</evidence>
<gene>
    <name evidence="1" type="ORF">MM415B00505_0005</name>
</gene>
<reference evidence="1" key="1">
    <citation type="submission" date="2020-03" db="EMBL/GenBank/DDBJ databases">
        <title>The deep terrestrial virosphere.</title>
        <authorList>
            <person name="Holmfeldt K."/>
            <person name="Nilsson E."/>
            <person name="Simone D."/>
            <person name="Lopez-Fernandez M."/>
            <person name="Wu X."/>
            <person name="de Brujin I."/>
            <person name="Lundin D."/>
            <person name="Andersson A."/>
            <person name="Bertilsson S."/>
            <person name="Dopson M."/>
        </authorList>
    </citation>
    <scope>NUCLEOTIDE SEQUENCE</scope>
    <source>
        <strain evidence="1">MM415B00505</strain>
    </source>
</reference>
<sequence length="269" mass="31762">MAEKDIDQEFIEEFKRISQEHILRGYEEKNRDRIREASFMVKDAFDRQWTKITGNSYYQPVTTVTPPLPAFGQNNTQRTDPKSRRYMTTLGFTEIEWQKLRRRVGKKLRDLYNLKGIHNGSQRPIFQNLDSDRLKSVLGEKDAEKILKEKGDHGSIKGSFNLEVEGYWEVVFSPQKSEIDPIDVRLMWEGQCLIIKRQQNVVLPGFYIEVADNSTRDHYIQNEKEGRKKIGVIQEFPYTTLREATRDEYIHQKTEGDKIMRERRARIDG</sequence>
<organism evidence="1">
    <name type="scientific">viral metagenome</name>
    <dbReference type="NCBI Taxonomy" id="1070528"/>
    <lineage>
        <taxon>unclassified sequences</taxon>
        <taxon>metagenomes</taxon>
        <taxon>organismal metagenomes</taxon>
    </lineage>
</organism>
<proteinExistence type="predicted"/>
<accession>A0A6M3J5A7</accession>